<dbReference type="PANTHER" id="PTHR33630:SF9">
    <property type="entry name" value="CUTINASE 4"/>
    <property type="match status" value="1"/>
</dbReference>
<sequence length="187" mass="19003">MLTAPRLTAALALLMGSLAVASLTPLDVDKRQSATCAAVHLFVARGTTEPPGDGLIGSLAQLVLGANPGATKESIDYLATSDPIYLPSVTIGIEAVTEQVTSYVSACPNSTLVLMGYSQGAQIILDALCGSGSPELGGTGEPTITLEQGANIAAVVVYGDPGRVNGESWNLGTATKSGVSFTNDMFD</sequence>
<proteinExistence type="predicted"/>
<evidence type="ECO:0000256" key="2">
    <source>
        <dbReference type="ARBA" id="ARBA00023157"/>
    </source>
</evidence>
<dbReference type="STRING" id="454130.A0A0U5GN51"/>
<gene>
    <name evidence="4" type="ORF">ASPCAL07637</name>
</gene>
<keyword evidence="2" id="KW-1015">Disulfide bond</keyword>
<dbReference type="InterPro" id="IPR029058">
    <property type="entry name" value="AB_hydrolase_fold"/>
</dbReference>
<evidence type="ECO:0000256" key="3">
    <source>
        <dbReference type="SAM" id="SignalP"/>
    </source>
</evidence>
<dbReference type="OMA" id="PRHMPNQ"/>
<evidence type="ECO:0000313" key="5">
    <source>
        <dbReference type="Proteomes" id="UP000054771"/>
    </source>
</evidence>
<dbReference type="PANTHER" id="PTHR33630">
    <property type="entry name" value="CUTINASE RV1984C-RELATED-RELATED"/>
    <property type="match status" value="1"/>
</dbReference>
<dbReference type="AlphaFoldDB" id="A0A0U5GN51"/>
<name>A0A0U5GN51_ASPCI</name>
<protein>
    <recommendedName>
        <fullName evidence="6">Cutinase</fullName>
    </recommendedName>
</protein>
<dbReference type="EMBL" id="CDMC01000006">
    <property type="protein sequence ID" value="CEN60966.1"/>
    <property type="molecule type" value="Genomic_DNA"/>
</dbReference>
<dbReference type="Pfam" id="PF01083">
    <property type="entry name" value="Cutinase"/>
    <property type="match status" value="1"/>
</dbReference>
<keyword evidence="5" id="KW-1185">Reference proteome</keyword>
<dbReference type="InterPro" id="IPR000675">
    <property type="entry name" value="Cutinase/axe"/>
</dbReference>
<keyword evidence="3" id="KW-0732">Signal</keyword>
<dbReference type="Gene3D" id="3.40.50.1820">
    <property type="entry name" value="alpha/beta hydrolase"/>
    <property type="match status" value="1"/>
</dbReference>
<feature type="chain" id="PRO_5006858045" description="Cutinase" evidence="3">
    <location>
        <begin position="22"/>
        <end position="187"/>
    </location>
</feature>
<evidence type="ECO:0000313" key="4">
    <source>
        <dbReference type="EMBL" id="CEN60966.1"/>
    </source>
</evidence>
<dbReference type="GO" id="GO:0052689">
    <property type="term" value="F:carboxylic ester hydrolase activity"/>
    <property type="evidence" value="ECO:0007669"/>
    <property type="project" value="UniProtKB-ARBA"/>
</dbReference>
<dbReference type="SUPFAM" id="SSF53474">
    <property type="entry name" value="alpha/beta-Hydrolases"/>
    <property type="match status" value="1"/>
</dbReference>
<dbReference type="Proteomes" id="UP000054771">
    <property type="component" value="Unassembled WGS sequence"/>
</dbReference>
<accession>A0A0U5GN51</accession>
<dbReference type="OrthoDB" id="2586582at2759"/>
<feature type="signal peptide" evidence="3">
    <location>
        <begin position="1"/>
        <end position="21"/>
    </location>
</feature>
<dbReference type="SMART" id="SM01110">
    <property type="entry name" value="Cutinase"/>
    <property type="match status" value="1"/>
</dbReference>
<reference evidence="5" key="1">
    <citation type="journal article" date="2016" name="Genome Announc.">
        <title>Draft genome sequences of fungus Aspergillus calidoustus.</title>
        <authorList>
            <person name="Horn F."/>
            <person name="Linde J."/>
            <person name="Mattern D.J."/>
            <person name="Walther G."/>
            <person name="Guthke R."/>
            <person name="Scherlach K."/>
            <person name="Martin K."/>
            <person name="Brakhage A.A."/>
            <person name="Petzke L."/>
            <person name="Valiante V."/>
        </authorList>
    </citation>
    <scope>NUCLEOTIDE SEQUENCE [LARGE SCALE GENOMIC DNA]</scope>
    <source>
        <strain evidence="5">SF006504</strain>
    </source>
</reference>
<keyword evidence="1" id="KW-0378">Hydrolase</keyword>
<evidence type="ECO:0000256" key="1">
    <source>
        <dbReference type="ARBA" id="ARBA00022801"/>
    </source>
</evidence>
<organism evidence="4 5">
    <name type="scientific">Aspergillus calidoustus</name>
    <dbReference type="NCBI Taxonomy" id="454130"/>
    <lineage>
        <taxon>Eukaryota</taxon>
        <taxon>Fungi</taxon>
        <taxon>Dikarya</taxon>
        <taxon>Ascomycota</taxon>
        <taxon>Pezizomycotina</taxon>
        <taxon>Eurotiomycetes</taxon>
        <taxon>Eurotiomycetidae</taxon>
        <taxon>Eurotiales</taxon>
        <taxon>Aspergillaceae</taxon>
        <taxon>Aspergillus</taxon>
        <taxon>Aspergillus subgen. Nidulantes</taxon>
    </lineage>
</organism>
<evidence type="ECO:0008006" key="6">
    <source>
        <dbReference type="Google" id="ProtNLM"/>
    </source>
</evidence>